<sequence length="471" mass="50849">MSQQEPAHVVVAGAGLAGLAGAVWLAEAGHRVTLVEKRGRLGGRTISVEVAGVDGRVDNGQHLFAGCYDALLRYVHTIGTADLLRWDAPPFAIRTGPGQLLTLRAPSWLPATVRRVVGLSWLAWPPIPLRDRPAALRTWLRIARAALRPAPELDDLTVDRWFRRIGAPASLRALVLDQFVIGLLNERTERVSASLFVRTLHWIGGRAAAGNTRAGDAVWPRVSLHELFVAPAERYLAERGADIVAGSGVTDVEIAGDAVTGVRLADGRVIEADAVVLAVPPWSLTTLLDRGNLGRYDHFGPARKIEAAPISSVYVWLDRPLRMRRLAENLRDTTIEWVFDTSGMHGVETGAGHCYSLAVSASWDVVHLSNAEFTAAALASLARNYPEFAEAEVLRTHVIHQPKATFSAQPGFDDLRLPQRTPVAGLFLAGDWTDTGMPSTMEAAAESAARAVAAVREHLGDRPGSEGGARR</sequence>
<accession>A0ABW6PMR2</accession>
<comment type="caution">
    <text evidence="2">The sequence shown here is derived from an EMBL/GenBank/DDBJ whole genome shotgun (WGS) entry which is preliminary data.</text>
</comment>
<feature type="domain" description="Amine oxidase" evidence="1">
    <location>
        <begin position="16"/>
        <end position="455"/>
    </location>
</feature>
<dbReference type="PRINTS" id="PR00368">
    <property type="entry name" value="FADPNR"/>
</dbReference>
<dbReference type="EC" id="1.17.8.1" evidence="2"/>
<name>A0ABW6PMR2_9NOCA</name>
<dbReference type="Pfam" id="PF01593">
    <property type="entry name" value="Amino_oxidase"/>
    <property type="match status" value="1"/>
</dbReference>
<dbReference type="RefSeq" id="WP_387700328.1">
    <property type="nucleotide sequence ID" value="NZ_JBIAMX010000006.1"/>
</dbReference>
<dbReference type="EMBL" id="JBIAMX010000006">
    <property type="protein sequence ID" value="MFF0543701.1"/>
    <property type="molecule type" value="Genomic_DNA"/>
</dbReference>
<dbReference type="Proteomes" id="UP001601444">
    <property type="component" value="Unassembled WGS sequence"/>
</dbReference>
<dbReference type="InterPro" id="IPR017830">
    <property type="entry name" value="SQase_HpnE"/>
</dbReference>
<dbReference type="GO" id="GO:0016491">
    <property type="term" value="F:oxidoreductase activity"/>
    <property type="evidence" value="ECO:0007669"/>
    <property type="project" value="UniProtKB-KW"/>
</dbReference>
<evidence type="ECO:0000313" key="3">
    <source>
        <dbReference type="Proteomes" id="UP001601444"/>
    </source>
</evidence>
<dbReference type="PANTHER" id="PTHR42923">
    <property type="entry name" value="PROTOPORPHYRINOGEN OXIDASE"/>
    <property type="match status" value="1"/>
</dbReference>
<dbReference type="SUPFAM" id="SSF51905">
    <property type="entry name" value="FAD/NAD(P)-binding domain"/>
    <property type="match status" value="1"/>
</dbReference>
<dbReference type="NCBIfam" id="TIGR03467">
    <property type="entry name" value="HpnE"/>
    <property type="match status" value="1"/>
</dbReference>
<dbReference type="InterPro" id="IPR050464">
    <property type="entry name" value="Zeta_carotene_desat/Oxidored"/>
</dbReference>
<dbReference type="Gene3D" id="3.50.50.60">
    <property type="entry name" value="FAD/NAD(P)-binding domain"/>
    <property type="match status" value="1"/>
</dbReference>
<dbReference type="InterPro" id="IPR002937">
    <property type="entry name" value="Amino_oxidase"/>
</dbReference>
<evidence type="ECO:0000259" key="1">
    <source>
        <dbReference type="Pfam" id="PF01593"/>
    </source>
</evidence>
<dbReference type="InterPro" id="IPR036188">
    <property type="entry name" value="FAD/NAD-bd_sf"/>
</dbReference>
<organism evidence="2 3">
    <name type="scientific">Nocardia thailandica</name>
    <dbReference type="NCBI Taxonomy" id="257275"/>
    <lineage>
        <taxon>Bacteria</taxon>
        <taxon>Bacillati</taxon>
        <taxon>Actinomycetota</taxon>
        <taxon>Actinomycetes</taxon>
        <taxon>Mycobacteriales</taxon>
        <taxon>Nocardiaceae</taxon>
        <taxon>Nocardia</taxon>
    </lineage>
</organism>
<evidence type="ECO:0000313" key="2">
    <source>
        <dbReference type="EMBL" id="MFF0543701.1"/>
    </source>
</evidence>
<dbReference type="PANTHER" id="PTHR42923:SF47">
    <property type="entry name" value="BLR3003 PROTEIN"/>
    <property type="match status" value="1"/>
</dbReference>
<protein>
    <submittedName>
        <fullName evidence="2">Hydroxysqualene dehydroxylase HpnE</fullName>
        <ecNumber evidence="2">1.17.8.1</ecNumber>
    </submittedName>
</protein>
<proteinExistence type="predicted"/>
<keyword evidence="3" id="KW-1185">Reference proteome</keyword>
<reference evidence="2 3" key="1">
    <citation type="submission" date="2024-10" db="EMBL/GenBank/DDBJ databases">
        <title>The Natural Products Discovery Center: Release of the First 8490 Sequenced Strains for Exploring Actinobacteria Biosynthetic Diversity.</title>
        <authorList>
            <person name="Kalkreuter E."/>
            <person name="Kautsar S.A."/>
            <person name="Yang D."/>
            <person name="Bader C.D."/>
            <person name="Teijaro C.N."/>
            <person name="Fluegel L."/>
            <person name="Davis C.M."/>
            <person name="Simpson J.R."/>
            <person name="Lauterbach L."/>
            <person name="Steele A.D."/>
            <person name="Gui C."/>
            <person name="Meng S."/>
            <person name="Li G."/>
            <person name="Viehrig K."/>
            <person name="Ye F."/>
            <person name="Su P."/>
            <person name="Kiefer A.F."/>
            <person name="Nichols A."/>
            <person name="Cepeda A.J."/>
            <person name="Yan W."/>
            <person name="Fan B."/>
            <person name="Jiang Y."/>
            <person name="Adhikari A."/>
            <person name="Zheng C.-J."/>
            <person name="Schuster L."/>
            <person name="Cowan T.M."/>
            <person name="Smanski M.J."/>
            <person name="Chevrette M.G."/>
            <person name="De Carvalho L.P.S."/>
            <person name="Shen B."/>
        </authorList>
    </citation>
    <scope>NUCLEOTIDE SEQUENCE [LARGE SCALE GENOMIC DNA]</scope>
    <source>
        <strain evidence="2 3">NPDC004045</strain>
    </source>
</reference>
<gene>
    <name evidence="2" type="primary">hpnE</name>
    <name evidence="2" type="ORF">ACFYTF_12790</name>
</gene>
<keyword evidence="2" id="KW-0560">Oxidoreductase</keyword>